<name>A0ABT0RUD2_9SPHN</name>
<gene>
    <name evidence="6" type="ORF">LZ496_07360</name>
</gene>
<evidence type="ECO:0000259" key="5">
    <source>
        <dbReference type="Pfam" id="PF01266"/>
    </source>
</evidence>
<dbReference type="SUPFAM" id="SSF51905">
    <property type="entry name" value="FAD/NAD(P)-binding domain"/>
    <property type="match status" value="1"/>
</dbReference>
<dbReference type="PANTHER" id="PTHR10961:SF7">
    <property type="entry name" value="FAD DEPENDENT OXIDOREDUCTASE DOMAIN-CONTAINING PROTEIN"/>
    <property type="match status" value="1"/>
</dbReference>
<keyword evidence="4" id="KW-0560">Oxidoreductase</keyword>
<sequence length="371" mass="40232">MIGAGVMGCAAAAAFARRGADVHLFERETIGAPTSSSMGPSRIIRLTYDEVDYVRLAQQSFEAWHLLECETGQSLLVETGGIDIADRADTSLDAIANALTLAEVEFELWDDRDLTWAYPQFESEGLRALFQPKTAVLLADRCVEALAAVAIDHGTQVHERTEVREIEPGDGCVTIRTANQSHIFDRVAVCAGPRIGPLLGGIELQLPVTVSMEQSVYFGAGDDASFRPPRFPICIGRFGDRGLTSIFPALGGHGVKMMIENKNAAADPEDFAIDRAAVDQVAERARMLLPSLDHAITRVDRARYTILPDEDFLVDRHPANGEIILCSACSGHGFKFAPVIGEMVADLAEGGDAHPRFHFRPDRFGLQDSGA</sequence>
<reference evidence="6 7" key="1">
    <citation type="submission" date="2022-05" db="EMBL/GenBank/DDBJ databases">
        <authorList>
            <person name="Jo J.-H."/>
            <person name="Im W.-T."/>
        </authorList>
    </citation>
    <scope>NUCLEOTIDE SEQUENCE [LARGE SCALE GENOMIC DNA]</scope>
    <source>
        <strain evidence="6 7">NSE70-1</strain>
    </source>
</reference>
<dbReference type="Gene3D" id="3.50.50.60">
    <property type="entry name" value="FAD/NAD(P)-binding domain"/>
    <property type="match status" value="1"/>
</dbReference>
<evidence type="ECO:0000256" key="2">
    <source>
        <dbReference type="ARBA" id="ARBA00022630"/>
    </source>
</evidence>
<organism evidence="6 7">
    <name type="scientific">Sphingomonas caseinilyticus</name>
    <dbReference type="NCBI Taxonomy" id="2908205"/>
    <lineage>
        <taxon>Bacteria</taxon>
        <taxon>Pseudomonadati</taxon>
        <taxon>Pseudomonadota</taxon>
        <taxon>Alphaproteobacteria</taxon>
        <taxon>Sphingomonadales</taxon>
        <taxon>Sphingomonadaceae</taxon>
        <taxon>Sphingomonas</taxon>
    </lineage>
</organism>
<proteinExistence type="predicted"/>
<dbReference type="Proteomes" id="UP001203410">
    <property type="component" value="Unassembled WGS sequence"/>
</dbReference>
<evidence type="ECO:0000256" key="1">
    <source>
        <dbReference type="ARBA" id="ARBA00001974"/>
    </source>
</evidence>
<dbReference type="InterPro" id="IPR045170">
    <property type="entry name" value="MTOX"/>
</dbReference>
<accession>A0ABT0RUD2</accession>
<dbReference type="Pfam" id="PF01266">
    <property type="entry name" value="DAO"/>
    <property type="match status" value="1"/>
</dbReference>
<dbReference type="InterPro" id="IPR036188">
    <property type="entry name" value="FAD/NAD-bd_sf"/>
</dbReference>
<dbReference type="Gene3D" id="3.30.9.10">
    <property type="entry name" value="D-Amino Acid Oxidase, subunit A, domain 2"/>
    <property type="match status" value="1"/>
</dbReference>
<evidence type="ECO:0000256" key="4">
    <source>
        <dbReference type="ARBA" id="ARBA00023002"/>
    </source>
</evidence>
<protein>
    <submittedName>
        <fullName evidence="6">FAD-dependent oxidoreductase</fullName>
    </submittedName>
</protein>
<comment type="cofactor">
    <cofactor evidence="1">
        <name>FAD</name>
        <dbReference type="ChEBI" id="CHEBI:57692"/>
    </cofactor>
</comment>
<dbReference type="InterPro" id="IPR006076">
    <property type="entry name" value="FAD-dep_OxRdtase"/>
</dbReference>
<keyword evidence="3" id="KW-0274">FAD</keyword>
<keyword evidence="7" id="KW-1185">Reference proteome</keyword>
<dbReference type="RefSeq" id="WP_249903999.1">
    <property type="nucleotide sequence ID" value="NZ_JAMGBA010000002.1"/>
</dbReference>
<evidence type="ECO:0000313" key="6">
    <source>
        <dbReference type="EMBL" id="MCL6698602.1"/>
    </source>
</evidence>
<evidence type="ECO:0000313" key="7">
    <source>
        <dbReference type="Proteomes" id="UP001203410"/>
    </source>
</evidence>
<comment type="caution">
    <text evidence="6">The sequence shown here is derived from an EMBL/GenBank/DDBJ whole genome shotgun (WGS) entry which is preliminary data.</text>
</comment>
<keyword evidence="2" id="KW-0285">Flavoprotein</keyword>
<dbReference type="EMBL" id="JAMGBA010000002">
    <property type="protein sequence ID" value="MCL6698602.1"/>
    <property type="molecule type" value="Genomic_DNA"/>
</dbReference>
<dbReference type="PANTHER" id="PTHR10961">
    <property type="entry name" value="PEROXISOMAL SARCOSINE OXIDASE"/>
    <property type="match status" value="1"/>
</dbReference>
<evidence type="ECO:0000256" key="3">
    <source>
        <dbReference type="ARBA" id="ARBA00022827"/>
    </source>
</evidence>
<feature type="domain" description="FAD dependent oxidoreductase" evidence="5">
    <location>
        <begin position="2"/>
        <end position="347"/>
    </location>
</feature>